<keyword evidence="3" id="KW-1185">Reference proteome</keyword>
<dbReference type="InterPro" id="IPR036890">
    <property type="entry name" value="HATPase_C_sf"/>
</dbReference>
<protein>
    <recommendedName>
        <fullName evidence="1">Sacsin/Nov domain-containing protein</fullName>
    </recommendedName>
</protein>
<dbReference type="NCBIfam" id="NF047352">
    <property type="entry name" value="P_loop_sacsin"/>
    <property type="match status" value="1"/>
</dbReference>
<dbReference type="Pfam" id="PF25794">
    <property type="entry name" value="SACS"/>
    <property type="match status" value="1"/>
</dbReference>
<evidence type="ECO:0000313" key="3">
    <source>
        <dbReference type="Proteomes" id="UP000327157"/>
    </source>
</evidence>
<dbReference type="InterPro" id="IPR052957">
    <property type="entry name" value="Auxin_embryo_med"/>
</dbReference>
<dbReference type="SUPFAM" id="SSF55874">
    <property type="entry name" value="ATPase domain of HSP90 chaperone/DNA topoisomerase II/histidine kinase"/>
    <property type="match status" value="2"/>
</dbReference>
<dbReference type="PANTHER" id="PTHR32387">
    <property type="entry name" value="WU:FJ29H11"/>
    <property type="match status" value="1"/>
</dbReference>
<dbReference type="InterPro" id="IPR058210">
    <property type="entry name" value="SACS/Nov_dom"/>
</dbReference>
<evidence type="ECO:0000313" key="2">
    <source>
        <dbReference type="EMBL" id="KAB2627724.1"/>
    </source>
</evidence>
<reference evidence="2 3" key="1">
    <citation type="submission" date="2019-09" db="EMBL/GenBank/DDBJ databases">
        <authorList>
            <person name="Ou C."/>
        </authorList>
    </citation>
    <scope>NUCLEOTIDE SEQUENCE [LARGE SCALE GENOMIC DNA]</scope>
    <source>
        <strain evidence="2">S2</strain>
        <tissue evidence="2">Leaf</tissue>
    </source>
</reference>
<gene>
    <name evidence="2" type="ORF">D8674_032519</name>
</gene>
<organism evidence="2 3">
    <name type="scientific">Pyrus ussuriensis x Pyrus communis</name>
    <dbReference type="NCBI Taxonomy" id="2448454"/>
    <lineage>
        <taxon>Eukaryota</taxon>
        <taxon>Viridiplantae</taxon>
        <taxon>Streptophyta</taxon>
        <taxon>Embryophyta</taxon>
        <taxon>Tracheophyta</taxon>
        <taxon>Spermatophyta</taxon>
        <taxon>Magnoliopsida</taxon>
        <taxon>eudicotyledons</taxon>
        <taxon>Gunneridae</taxon>
        <taxon>Pentapetalae</taxon>
        <taxon>rosids</taxon>
        <taxon>fabids</taxon>
        <taxon>Rosales</taxon>
        <taxon>Rosaceae</taxon>
        <taxon>Amygdaloideae</taxon>
        <taxon>Maleae</taxon>
        <taxon>Pyrus</taxon>
    </lineage>
</organism>
<dbReference type="EMBL" id="SMOL01000148">
    <property type="protein sequence ID" value="KAB2627724.1"/>
    <property type="molecule type" value="Genomic_DNA"/>
</dbReference>
<dbReference type="OrthoDB" id="1262810at2759"/>
<name>A0A5N5HWH5_9ROSA</name>
<accession>A0A5N5HWH5</accession>
<proteinExistence type="predicted"/>
<feature type="domain" description="Sacsin/Nov" evidence="1">
    <location>
        <begin position="1190"/>
        <end position="1292"/>
    </location>
</feature>
<comment type="caution">
    <text evidence="2">The sequence shown here is derived from an EMBL/GenBank/DDBJ whole genome shotgun (WGS) entry which is preliminary data.</text>
</comment>
<dbReference type="Gene3D" id="3.30.565.10">
    <property type="entry name" value="Histidine kinase-like ATPase, C-terminal domain"/>
    <property type="match status" value="2"/>
</dbReference>
<dbReference type="PANTHER" id="PTHR32387:SF11">
    <property type="entry name" value="PROTEIN NO VEIN C-TERMINAL DOMAIN-CONTAINING PROTEIN"/>
    <property type="match status" value="1"/>
</dbReference>
<evidence type="ECO:0000259" key="1">
    <source>
        <dbReference type="Pfam" id="PF25794"/>
    </source>
</evidence>
<sequence length="2675" mass="301623">MKPYAAEKALHSAKFHIEEIRTKKFSIGKTRPNPLTLDLHHAVTSLSAELYQKDIHFLMELIQNAEDNEYKKGVEPTLEFVLTKKDITGSGAPATLLVFNDEVGFSRSNIDSICSVGRSTKKGKRHLGFIGEKVCFSQPHIFSNGYRVKFREEPNKDCSIGYIVPEWVSGEPTLSSILDVYGVTKVVPATTIVLPLKPEKVETVRAQLLGLHAELLLFLSKVNRVYVRGCDPKAANGVSTISICTGTDLMNVRDKTANASVVELSKCKYYLWRQAFPVKPANRVNTRMNVEKWVNTLAFPFGNRLRRGTSFVGVFAFLPTAMVTSFPFVIQADFILASSRESILLDNVWNLGILECVPSAFVNAFEHFSSYPQASPIPVFNKLTESIKTRLQGLEIVPCEIFSGERLFFQPKEAVRIIHKFRDLLVRIRREGVVLSGLSSLMKVSHSSLNFQETRGVMDYLGVVYGSYNWYAQCIKSCNIVSQVADDVYIQLLGFIADTYKDSLSIQSLSTMPLLKYINCEGNMELRTIPNTTPKIEQVTREALLTHKRSSFLLEWLSRNAGLSPCSATEFVSWLYPYLSNKEPLLSVTLVHFLYHAHMKNIIDDSQLYSLLTVIPIIDGTNQARMQRTTTLVSASRSKWVKLLGPLNPFVGQYYIDIGDLYSKSSMLLGESVPQDELLRFVVKFSKAVDSPELYLLLLNWIRLRRTKGSLPTRFLESIRNGKWMKTYLGYCTPRQAILTNETGEGIFDMMKHFLEDISILDMEFYSDRIMLYQDELEFLGVGIRSIDVQRLVTNGFRSLASPGMSKEYTFSLLTFITFSKARGMLDMNWLAVMKEKKWLKTHKGYNAPEVSIILTSEIDTQSCLKVTDLPIVDDAFYGTKLSCLLSELRLLGVIDDMKKALILIAENLTLPTDPSSRTSNCFFLILKCIRSLGSEADGLIKRIIHQPWIKTNFGFRCPAETVLLPDAIWGSLLSTLEVPVIDELYYRNEIKHFVDQLNAMGVGVDTARATDLVATQFNSLLHSSSGLAPEKWLKTRHGYRTPSKSIIFSSKWGSISWFVDLPIIDDTNYGIGIYKFRDELQKSGVITDFEGGALFVAKGLCIPFEAELVGADGMVSLLECIKPLMSRPPDELLLTDFLNNIAKSRCLKTGDGYKTPEECILFDPAWESILKRSDAPKITIDENLSAELYQKDIHFLMELIQNAEDNEYEEGVEPTPEFVMTKDITGSRAPATLLVFNKEVGFSRKNMDSICSVGRSTKKGKRQQGFIGEKGIGFKSVFLVSSQPWIFSNGYRVRFTEEPNQYCGIRYVVPEFVTRRPYLSRICNAYGSNKILPTTIFVLPLKPDKVEAVRAQLSDLHPEILLFLSKIKRLYVRGFDSGKADDVSTISIFSETEHMDLGDERANSRVVQLSVKEIECETEDLCKYYLWRESFPVKPGNRLSVRMDVEEWVINLAFPFGERLRRGTSSVGIFAFLPTAMVTNFPFVIQADFILSSSRESIMLGNLWNSGILECVPSSFVNAFQSYVKDLSLFTSVDQAFQFLPAQVSPIPAFDNLRESIRTRLRCLLIVPCEMISSERFLFKCPQNTVRVLPKFRDIVVRIRSQGAVLCELSSFLMHSSLDLDKYNEVLDFLRVESAGGSWYGKYIKSCNLVLLSDEVYIDILDFIADNKKFSKSIKTIPLLKYINREGNMELCTVAKGTVEAPQLRYATKLELHTWLSKCNMEFGCPDNVYFVPSSTQKALVNHCIKMKKPNLTGSSSLSNWLHDHAGQSCIREGTKSGISTGHFLHHSHKKCFLTDYNLSDLGSWIPIIDGVGHVSRQRTEALLFGPQNPFVEQKYVDIGDVYAKSSMFLGESTPEKELLGFVVKISKAVDLPELCPPDAVLQLASHVLSSEQAFLLLDWIRLHHTKGSSLPTKFIESIQNGKWMKTYSGYKSPRQAILPDETGKDIFGTMNHVLNDIFILDLGFYMNRIYLYQDELKFLGVALGRLLTNCFASLASPGMSKECAYSLLTFINFSRGRSVVDDDWLAVMKGKKWLKTYRGYSSPGSSILLQSEMEAEICLKLTNLPVVDEAFYGSRLGSFLPELRLLGVTYGMDEVQILVAKKVTLPSNLSTMTGGCGLFVLKCIRCLGSEASGLIKQIQCQPWIKTTVGFKYPSETVLPDTRWGCLFGILQVPAIDVLYYGNAIWNFDKELNAMGVVVNSPGTIKMFADQFNCLLSSSSLAAANVMSLLGCIRELRQTMLLQCSELEWLCEKWLKTRHGYKTPAESIIFNSNWGSISSFIDLPLIDDVYYGIGIYKFKDELQMLGVISDFEQGAPLVAKGLHSPIDAELLTADGFLSLLECIKYLMLWSLDDPQLGEFLMTVGKSRWLKTMNGYNTPEDCILSDAPIIDETFYGTNISVYKDQLDFIGVKVHLLDVCDLLSGIVLSLTDTAAITRVYSFLNNFRWRPKAIDKCNFSDCVLHDTKNLFSSCLFSLDKFYNKELLPLFSSAHGVALNPSFSHYLQLWSTWALRGNSQVTVVECSSFWEYQKLTKVPATMSGLEKILLIRREEVFIADDLRLKKIFSGCDKVPLIFTLEDYKQSMNRLELERFLSPNGLIGRGLVKIILAFLAGPEVNMSLYNRHEAANSVIMLSVYKSDKPIQVCYQLMPSAATTVEVKKQKLVLVRIRAIQLHN</sequence>
<dbReference type="Proteomes" id="UP000327157">
    <property type="component" value="Chromosome 8"/>
</dbReference>
<reference evidence="3" key="2">
    <citation type="submission" date="2019-10" db="EMBL/GenBank/DDBJ databases">
        <title>A de novo genome assembly of a pear dwarfing rootstock.</title>
        <authorList>
            <person name="Wang F."/>
            <person name="Wang J."/>
            <person name="Li S."/>
            <person name="Zhang Y."/>
            <person name="Fang M."/>
            <person name="Ma L."/>
            <person name="Zhao Y."/>
            <person name="Jiang S."/>
        </authorList>
    </citation>
    <scope>NUCLEOTIDE SEQUENCE [LARGE SCALE GENOMIC DNA]</scope>
</reference>
<reference evidence="2 3" key="3">
    <citation type="submission" date="2019-11" db="EMBL/GenBank/DDBJ databases">
        <title>A de novo genome assembly of a pear dwarfing rootstock.</title>
        <authorList>
            <person name="Wang F."/>
            <person name="Wang J."/>
            <person name="Li S."/>
            <person name="Zhang Y."/>
            <person name="Fang M."/>
            <person name="Ma L."/>
            <person name="Zhao Y."/>
            <person name="Jiang S."/>
        </authorList>
    </citation>
    <scope>NUCLEOTIDE SEQUENCE [LARGE SCALE GENOMIC DNA]</scope>
    <source>
        <strain evidence="2">S2</strain>
        <tissue evidence="2">Leaf</tissue>
    </source>
</reference>